<evidence type="ECO:0000256" key="1">
    <source>
        <dbReference type="SAM" id="SignalP"/>
    </source>
</evidence>
<feature type="signal peptide" evidence="1">
    <location>
        <begin position="1"/>
        <end position="27"/>
    </location>
</feature>
<gene>
    <name evidence="2" type="ORF">NCGR_LOCUS52889</name>
</gene>
<accession>A0A811RI06</accession>
<dbReference type="Proteomes" id="UP000604825">
    <property type="component" value="Unassembled WGS sequence"/>
</dbReference>
<evidence type="ECO:0000313" key="3">
    <source>
        <dbReference type="Proteomes" id="UP000604825"/>
    </source>
</evidence>
<protein>
    <recommendedName>
        <fullName evidence="4">rRNA N-glycosidase</fullName>
    </recommendedName>
</protein>
<sequence>MDMEGVRSSRAALLFLTLLVLAAAASGGDDAAAAVVEHPLADEPYMLVAFQNKDGEEIRMLADKGTDSLSASGFANRSGHWFYAIREGEGEGKRRRRRLPLPQLSNAEGLWETLGALANTSDPSAADDEEEQGYMLVGMQTSGGDKIRLVAVADQRYVAVTGFAKGFSYCPNWFFRDGERHRLVPTLGGNGGSHAEVVASNLLRALINGGSGMA</sequence>
<dbReference type="EMBL" id="CAJGYO010000015">
    <property type="protein sequence ID" value="CAD6269585.1"/>
    <property type="molecule type" value="Genomic_DNA"/>
</dbReference>
<keyword evidence="1" id="KW-0732">Signal</keyword>
<comment type="caution">
    <text evidence="2">The sequence shown here is derived from an EMBL/GenBank/DDBJ whole genome shotgun (WGS) entry which is preliminary data.</text>
</comment>
<proteinExistence type="predicted"/>
<evidence type="ECO:0000313" key="2">
    <source>
        <dbReference type="EMBL" id="CAD6269585.1"/>
    </source>
</evidence>
<name>A0A811RI06_9POAL</name>
<keyword evidence="3" id="KW-1185">Reference proteome</keyword>
<organism evidence="2 3">
    <name type="scientific">Miscanthus lutarioriparius</name>
    <dbReference type="NCBI Taxonomy" id="422564"/>
    <lineage>
        <taxon>Eukaryota</taxon>
        <taxon>Viridiplantae</taxon>
        <taxon>Streptophyta</taxon>
        <taxon>Embryophyta</taxon>
        <taxon>Tracheophyta</taxon>
        <taxon>Spermatophyta</taxon>
        <taxon>Magnoliopsida</taxon>
        <taxon>Liliopsida</taxon>
        <taxon>Poales</taxon>
        <taxon>Poaceae</taxon>
        <taxon>PACMAD clade</taxon>
        <taxon>Panicoideae</taxon>
        <taxon>Andropogonodae</taxon>
        <taxon>Andropogoneae</taxon>
        <taxon>Saccharinae</taxon>
        <taxon>Miscanthus</taxon>
    </lineage>
</organism>
<reference evidence="2" key="1">
    <citation type="submission" date="2020-10" db="EMBL/GenBank/DDBJ databases">
        <authorList>
            <person name="Han B."/>
            <person name="Lu T."/>
            <person name="Zhao Q."/>
            <person name="Huang X."/>
            <person name="Zhao Y."/>
        </authorList>
    </citation>
    <scope>NUCLEOTIDE SEQUENCE</scope>
</reference>
<feature type="chain" id="PRO_5032268956" description="rRNA N-glycosidase" evidence="1">
    <location>
        <begin position="28"/>
        <end position="214"/>
    </location>
</feature>
<dbReference type="AlphaFoldDB" id="A0A811RI06"/>
<evidence type="ECO:0008006" key="4">
    <source>
        <dbReference type="Google" id="ProtNLM"/>
    </source>
</evidence>